<dbReference type="KEGG" id="ssyi:EKG83_05950"/>
<keyword evidence="7 8" id="KW-0472">Membrane</keyword>
<evidence type="ECO:0000256" key="6">
    <source>
        <dbReference type="ARBA" id="ARBA00022989"/>
    </source>
</evidence>
<comment type="subcellular location">
    <subcellularLocation>
        <location evidence="1">Membrane</location>
        <topology evidence="1">Multi-pass membrane protein</topology>
    </subcellularLocation>
</comment>
<reference evidence="11" key="1">
    <citation type="journal article" date="2021" name="Curr. Microbiol.">
        <title>Complete genome of nocamycin-producing strain Saccharothrix syringae NRRL B-16468 reveals the biosynthetic potential for secondary metabolites.</title>
        <authorList>
            <person name="Mo X."/>
            <person name="Yang S."/>
        </authorList>
    </citation>
    <scope>NUCLEOTIDE SEQUENCE [LARGE SCALE GENOMIC DNA]</scope>
    <source>
        <strain evidence="11">ATCC 51364 / DSM 43886 / JCM 6844 / KCTC 9398 / NBRC 14523 / NRRL B-16468 / INA 2240</strain>
    </source>
</reference>
<sequence>MIPPNPVVSAVVVLGFVALLYAVEALDVVAGGALDANGVLPRNFAQWDNIIWYPYLHADWAHLTNNAVPLLVLGFLATSGGIAQFLQVTAVIWLTSGLGIWVFGQPGPHIGASGLVFGFLTFLLVRGLFARSPRQVVVAAAVFAAYGAVLWGVLPGRPGISWEAHLFGALGGVLAAWGVARDARAARKGAGTSLGA</sequence>
<feature type="domain" description="Peptidase S54 rhomboid" evidence="9">
    <location>
        <begin position="46"/>
        <end position="180"/>
    </location>
</feature>
<evidence type="ECO:0000256" key="2">
    <source>
        <dbReference type="ARBA" id="ARBA00009045"/>
    </source>
</evidence>
<dbReference type="AlphaFoldDB" id="A0A5Q0HDK7"/>
<evidence type="ECO:0000256" key="1">
    <source>
        <dbReference type="ARBA" id="ARBA00004141"/>
    </source>
</evidence>
<dbReference type="Pfam" id="PF01694">
    <property type="entry name" value="Rhomboid"/>
    <property type="match status" value="1"/>
</dbReference>
<keyword evidence="3 10" id="KW-0645">Protease</keyword>
<dbReference type="PANTHER" id="PTHR43066:SF1">
    <property type="entry name" value="RHOMBOID PROTEIN 2"/>
    <property type="match status" value="1"/>
</dbReference>
<evidence type="ECO:0000256" key="3">
    <source>
        <dbReference type="ARBA" id="ARBA00022670"/>
    </source>
</evidence>
<dbReference type="OrthoDB" id="465874at2"/>
<feature type="transmembrane region" description="Helical" evidence="8">
    <location>
        <begin position="110"/>
        <end position="129"/>
    </location>
</feature>
<evidence type="ECO:0000256" key="8">
    <source>
        <dbReference type="SAM" id="Phobius"/>
    </source>
</evidence>
<evidence type="ECO:0000256" key="7">
    <source>
        <dbReference type="ARBA" id="ARBA00023136"/>
    </source>
</evidence>
<dbReference type="Gene3D" id="1.20.1540.10">
    <property type="entry name" value="Rhomboid-like"/>
    <property type="match status" value="1"/>
</dbReference>
<keyword evidence="11" id="KW-1185">Reference proteome</keyword>
<dbReference type="GO" id="GO:0006508">
    <property type="term" value="P:proteolysis"/>
    <property type="evidence" value="ECO:0007669"/>
    <property type="project" value="UniProtKB-KW"/>
</dbReference>
<dbReference type="InterPro" id="IPR035952">
    <property type="entry name" value="Rhomboid-like_sf"/>
</dbReference>
<accession>A0A5Q0HDK7</accession>
<evidence type="ECO:0000313" key="11">
    <source>
        <dbReference type="Proteomes" id="UP000325787"/>
    </source>
</evidence>
<dbReference type="SUPFAM" id="SSF144091">
    <property type="entry name" value="Rhomboid-like"/>
    <property type="match status" value="1"/>
</dbReference>
<keyword evidence="4 8" id="KW-0812">Transmembrane</keyword>
<dbReference type="Proteomes" id="UP000325787">
    <property type="component" value="Chromosome"/>
</dbReference>
<dbReference type="GO" id="GO:0016020">
    <property type="term" value="C:membrane"/>
    <property type="evidence" value="ECO:0007669"/>
    <property type="project" value="UniProtKB-SubCell"/>
</dbReference>
<name>A0A5Q0HDK7_SACSY</name>
<keyword evidence="5" id="KW-0378">Hydrolase</keyword>
<organism evidence="10 11">
    <name type="scientific">Saccharothrix syringae</name>
    <name type="common">Nocardiopsis syringae</name>
    <dbReference type="NCBI Taxonomy" id="103733"/>
    <lineage>
        <taxon>Bacteria</taxon>
        <taxon>Bacillati</taxon>
        <taxon>Actinomycetota</taxon>
        <taxon>Actinomycetes</taxon>
        <taxon>Pseudonocardiales</taxon>
        <taxon>Pseudonocardiaceae</taxon>
        <taxon>Saccharothrix</taxon>
    </lineage>
</organism>
<evidence type="ECO:0000259" key="9">
    <source>
        <dbReference type="Pfam" id="PF01694"/>
    </source>
</evidence>
<keyword evidence="6 8" id="KW-1133">Transmembrane helix</keyword>
<evidence type="ECO:0000256" key="5">
    <source>
        <dbReference type="ARBA" id="ARBA00022801"/>
    </source>
</evidence>
<dbReference type="GO" id="GO:0004252">
    <property type="term" value="F:serine-type endopeptidase activity"/>
    <property type="evidence" value="ECO:0007669"/>
    <property type="project" value="InterPro"/>
</dbReference>
<evidence type="ECO:0000313" key="10">
    <source>
        <dbReference type="EMBL" id="QFZ24055.1"/>
    </source>
</evidence>
<comment type="similarity">
    <text evidence="2">Belongs to the peptidase S54 family.</text>
</comment>
<dbReference type="PANTHER" id="PTHR43066">
    <property type="entry name" value="RHOMBOID-RELATED PROTEIN"/>
    <property type="match status" value="1"/>
</dbReference>
<evidence type="ECO:0000256" key="4">
    <source>
        <dbReference type="ARBA" id="ARBA00022692"/>
    </source>
</evidence>
<proteinExistence type="inferred from homology"/>
<dbReference type="EMBL" id="CP034550">
    <property type="protein sequence ID" value="QFZ24055.1"/>
    <property type="molecule type" value="Genomic_DNA"/>
</dbReference>
<dbReference type="InterPro" id="IPR022764">
    <property type="entry name" value="Peptidase_S54_rhomboid_dom"/>
</dbReference>
<feature type="transmembrane region" description="Helical" evidence="8">
    <location>
        <begin position="136"/>
        <end position="154"/>
    </location>
</feature>
<feature type="transmembrane region" description="Helical" evidence="8">
    <location>
        <begin position="160"/>
        <end position="180"/>
    </location>
</feature>
<gene>
    <name evidence="10" type="ORF">EKG83_05950</name>
</gene>
<protein>
    <submittedName>
        <fullName evidence="10">Rhomboid family intramembrane serine protease</fullName>
    </submittedName>
</protein>